<dbReference type="Proteomes" id="UP000293874">
    <property type="component" value="Unassembled WGS sequence"/>
</dbReference>
<dbReference type="RefSeq" id="WP_130541864.1">
    <property type="nucleotide sequence ID" value="NZ_CP042431.1"/>
</dbReference>
<dbReference type="OrthoDB" id="9807410at2"/>
<dbReference type="Pfam" id="PF07494">
    <property type="entry name" value="Reg_prop"/>
    <property type="match status" value="1"/>
</dbReference>
<dbReference type="Pfam" id="PF21544">
    <property type="entry name" value="PorZ_N_b_propeller"/>
    <property type="match status" value="1"/>
</dbReference>
<evidence type="ECO:0000259" key="2">
    <source>
        <dbReference type="Pfam" id="PF21544"/>
    </source>
</evidence>
<evidence type="ECO:0000313" key="3">
    <source>
        <dbReference type="EMBL" id="RZS71346.1"/>
    </source>
</evidence>
<sequence>MPNRKSLLLPLLILLHAISSAQLQPVGQWRDHLPYHQAIAVTQQQSIVWCATPFSIFSVDPSDNSIERFSRISGLSETGIGAIGADPDGNKLVIAYSNSNVDVLLQNTVHNIDAIKNSTISGNKTINHIYVQQQRALLSTGLGIILLNLEKYEVSDTWIIGSNGNKIEVYNTVADAQFYYAATEEGLKRAPVNANNLSDYRNWEMLSGTDGLPAGNIKAVVLSGSQLFAQWNNQLFAWQNNNWTSVYNDGWEIRELRASGNKLLLTELNGSQARVVSLTNAGIVESIIQHPVFTAAPRQAIWFQQQYWIADDSKGLSATDGAGNFEPFVPPSPAAVASGQMQVLNNTLWVASGSVTSNWEPANNRNGLYRFQDDNWTNVNAATANLPDSINDIVSVAIDPTDQSIWAGSFDDGLLHIQEGKPLSVLKQNSPIQPAYFSTGSYRVSGLNFDASGNLWISNYGSPGELVVRKPDGNFKSFTIPFPVSENAVAQLIADDYNQVWMVSPKGNGLYVFSYGNSIDNPSDDQWKWYRSGTGNGNLPDNNVNCIAKDQSGFIWIGTNRGIGIIQCPQDANSNTGCEAILPVVQSDNFAGYLFRDEQVQCIAVDGADRKWVGTKNGVWLISADGSKTLYRFHTGNSPLVDNDVQQIAANGFTGEIFFSTPKGICSFRSTATDGGSTNQNLLVFPNPVPPGYNGTIAIRGLVNNAIVKITETDGRLVYQTRALGGQAIWNGRHYNGSKVSSGIYLVLVTDENKREQTAAKIVFIK</sequence>
<dbReference type="InterPro" id="IPR015943">
    <property type="entry name" value="WD40/YVTN_repeat-like_dom_sf"/>
</dbReference>
<protein>
    <submittedName>
        <fullName evidence="3">Putative secreted protein (Por secretion system target)</fullName>
    </submittedName>
</protein>
<comment type="caution">
    <text evidence="3">The sequence shown here is derived from an EMBL/GenBank/DDBJ whole genome shotgun (WGS) entry which is preliminary data.</text>
</comment>
<dbReference type="AlphaFoldDB" id="A0A4Q7MRH2"/>
<dbReference type="Gene3D" id="2.130.10.10">
    <property type="entry name" value="YVTN repeat-like/Quinoprotein amine dehydrogenase"/>
    <property type="match status" value="3"/>
</dbReference>
<dbReference type="InterPro" id="IPR011110">
    <property type="entry name" value="Reg_prop"/>
</dbReference>
<name>A0A4Q7MRH2_9BACT</name>
<dbReference type="InterPro" id="IPR048954">
    <property type="entry name" value="PorZ_N"/>
</dbReference>
<dbReference type="EMBL" id="SGXA01000002">
    <property type="protein sequence ID" value="RZS71346.1"/>
    <property type="molecule type" value="Genomic_DNA"/>
</dbReference>
<evidence type="ECO:0000256" key="1">
    <source>
        <dbReference type="SAM" id="SignalP"/>
    </source>
</evidence>
<organism evidence="3 4">
    <name type="scientific">Pseudobacter ginsenosidimutans</name>
    <dbReference type="NCBI Taxonomy" id="661488"/>
    <lineage>
        <taxon>Bacteria</taxon>
        <taxon>Pseudomonadati</taxon>
        <taxon>Bacteroidota</taxon>
        <taxon>Chitinophagia</taxon>
        <taxon>Chitinophagales</taxon>
        <taxon>Chitinophagaceae</taxon>
        <taxon>Pseudobacter</taxon>
    </lineage>
</organism>
<dbReference type="SUPFAM" id="SSF75011">
    <property type="entry name" value="3-carboxy-cis,cis-mucoante lactonizing enzyme"/>
    <property type="match status" value="1"/>
</dbReference>
<gene>
    <name evidence="3" type="ORF">EV199_3249</name>
</gene>
<feature type="signal peptide" evidence="1">
    <location>
        <begin position="1"/>
        <end position="21"/>
    </location>
</feature>
<keyword evidence="1" id="KW-0732">Signal</keyword>
<feature type="domain" description="PorZ N-terminal beta-propeller" evidence="2">
    <location>
        <begin position="52"/>
        <end position="204"/>
    </location>
</feature>
<reference evidence="3 4" key="1">
    <citation type="submission" date="2019-02" db="EMBL/GenBank/DDBJ databases">
        <title>Genomic Encyclopedia of Type Strains, Phase IV (KMG-IV): sequencing the most valuable type-strain genomes for metagenomic binning, comparative biology and taxonomic classification.</title>
        <authorList>
            <person name="Goeker M."/>
        </authorList>
    </citation>
    <scope>NUCLEOTIDE SEQUENCE [LARGE SCALE GENOMIC DNA]</scope>
    <source>
        <strain evidence="3 4">DSM 18116</strain>
    </source>
</reference>
<dbReference type="SUPFAM" id="SSF63829">
    <property type="entry name" value="Calcium-dependent phosphotriesterase"/>
    <property type="match status" value="2"/>
</dbReference>
<proteinExistence type="predicted"/>
<accession>A0A4Q7MRH2</accession>
<feature type="chain" id="PRO_5020630521" evidence="1">
    <location>
        <begin position="22"/>
        <end position="766"/>
    </location>
</feature>
<evidence type="ECO:0000313" key="4">
    <source>
        <dbReference type="Proteomes" id="UP000293874"/>
    </source>
</evidence>
<keyword evidence="4" id="KW-1185">Reference proteome</keyword>